<comment type="caution">
    <text evidence="1">The sequence shown here is derived from an EMBL/GenBank/DDBJ whole genome shotgun (WGS) entry which is preliminary data.</text>
</comment>
<sequence>MPQLLPLSSSYNAACRSRNVVPFRLGILPRHREYLSRWLDAGQCMGIFDADIAITRLRDTSEVLDHVLIWVRENADPAYMIRPQGTHWVLIDQIRGNALGSYRSFELALHTIRPVLPLNETAAA</sequence>
<name>A0A023D4T1_ACIMT</name>
<proteinExistence type="predicted"/>
<protein>
    <submittedName>
        <fullName evidence="1">Uncharacterized protein</fullName>
    </submittedName>
</protein>
<evidence type="ECO:0000313" key="1">
    <source>
        <dbReference type="EMBL" id="GAJ28775.1"/>
    </source>
</evidence>
<evidence type="ECO:0000313" key="2">
    <source>
        <dbReference type="Proteomes" id="UP000019760"/>
    </source>
</evidence>
<reference evidence="2" key="1">
    <citation type="journal article" date="2014" name="FEMS Microbiol. Lett.">
        <title>Draft Genomic DNA Sequence of the Facultatively Methylotrophic Bacterium Acidomonas methanolica type strain MB58.</title>
        <authorList>
            <person name="Higashiura N."/>
            <person name="Hadano H."/>
            <person name="Hirakawa H."/>
            <person name="Matsutani M."/>
            <person name="Takabe S."/>
            <person name="Matsushita K."/>
            <person name="Azuma Y."/>
        </authorList>
    </citation>
    <scope>NUCLEOTIDE SEQUENCE [LARGE SCALE GENOMIC DNA]</scope>
    <source>
        <strain evidence="2">MB58</strain>
    </source>
</reference>
<accession>A0A023D4T1</accession>
<dbReference type="EMBL" id="BAND01000038">
    <property type="protein sequence ID" value="GAJ28775.1"/>
    <property type="molecule type" value="Genomic_DNA"/>
</dbReference>
<dbReference type="RefSeq" id="WP_042057746.1">
    <property type="nucleotide sequence ID" value="NZ_BAND01000038.1"/>
</dbReference>
<organism evidence="1 2">
    <name type="scientific">Acidomonas methanolica NBRC 104435</name>
    <dbReference type="NCBI Taxonomy" id="1231351"/>
    <lineage>
        <taxon>Bacteria</taxon>
        <taxon>Pseudomonadati</taxon>
        <taxon>Pseudomonadota</taxon>
        <taxon>Alphaproteobacteria</taxon>
        <taxon>Acetobacterales</taxon>
        <taxon>Acetobacteraceae</taxon>
        <taxon>Acidomonas</taxon>
    </lineage>
</organism>
<gene>
    <name evidence="1" type="ORF">Amme_038_024</name>
</gene>
<dbReference type="OrthoDB" id="7271568at2"/>
<dbReference type="Proteomes" id="UP000019760">
    <property type="component" value="Unassembled WGS sequence"/>
</dbReference>
<dbReference type="AlphaFoldDB" id="A0A023D4T1"/>
<keyword evidence="2" id="KW-1185">Reference proteome</keyword>
<reference evidence="1 2" key="2">
    <citation type="journal article" date="2014" name="FEMS Microbiol. Lett.">
        <title>Draft genomic DNA sequence of the facultatively methylotrophic bacterium Acidomonas methanolica type strain MB58.</title>
        <authorList>
            <person name="Higashiura N."/>
            <person name="Hadano H."/>
            <person name="Hirakawa H."/>
            <person name="Matsutani M."/>
            <person name="Takabe S."/>
            <person name="Matsushita K."/>
            <person name="Azuma Y."/>
        </authorList>
    </citation>
    <scope>NUCLEOTIDE SEQUENCE [LARGE SCALE GENOMIC DNA]</scope>
    <source>
        <strain evidence="1 2">MB58</strain>
    </source>
</reference>